<dbReference type="Gene3D" id="1.25.40.20">
    <property type="entry name" value="Ankyrin repeat-containing domain"/>
    <property type="match status" value="2"/>
</dbReference>
<sequence>MVDHHDLVAEMPSVERMSTQERLKHAKKRRIQQLKKFSQYEKQLEKESSKKRKSGNTAIDHKPHGHKRNVIFVPNISLLEAATRKDVDEVGQLLAKGVNPDLTNDDGLTALHQCCIDDSEQMLVLLLEYGANVNAQDSEQWTPLHAAATCGHAHLCKHLVDRGADLLAVNADGNMPYDICEDERTLDYIETEMAKRGITQEEIDDKRLASEKYILEDLEKKADTKKGLEFRDHIGATPLHIAAANGYLKVAEYLLDNRVAVNVKDYDSWQPIHAAAYWGHPDLVDILVQHGADIDAKTKNGETPFDLCEDPELKQKILDVKDEIETSKAGRHGKSTAIKHRISSRSASIRRSSLRGDKGRLSLKEAKEEALHFGLRMLQDEEDIHEMDEDKENVPATNIDDVEIILEVEDPHNYNERKSQQKIETRQEHFQEPVKNPFQAPVAKPTPAQAKPAPAPVKPLVSVKPSPAQLNPSIAIKPAPVPVKKTVEEPAPKQVTTSQKAIQVKTDNESVKHQAVIQPTSDNKSEQTRLSDNQTKSTFVPPNEARITETRPHPRAPPTASSSGSTLNDLKRHRAENRRDTIDAHVQSMFVERANNWQSPAYSPGTNEKTVNGHNNNNNPNSYTQEPVHRFVAPANIAIIGEDEKQNCCVLM</sequence>
<evidence type="ECO:0000256" key="1">
    <source>
        <dbReference type="ARBA" id="ARBA00022737"/>
    </source>
</evidence>
<feature type="region of interest" description="Disordered" evidence="3">
    <location>
        <begin position="42"/>
        <end position="64"/>
    </location>
</feature>
<feature type="repeat" description="ANK" evidence="2">
    <location>
        <begin position="139"/>
        <end position="171"/>
    </location>
</feature>
<keyword evidence="1" id="KW-0677">Repeat</keyword>
<dbReference type="PROSITE" id="PS50088">
    <property type="entry name" value="ANK_REPEAT"/>
    <property type="match status" value="4"/>
</dbReference>
<proteinExistence type="predicted"/>
<feature type="repeat" description="ANK" evidence="2">
    <location>
        <begin position="267"/>
        <end position="299"/>
    </location>
</feature>
<feature type="region of interest" description="Disordered" evidence="3">
    <location>
        <begin position="487"/>
        <end position="569"/>
    </location>
</feature>
<feature type="region of interest" description="Disordered" evidence="3">
    <location>
        <begin position="328"/>
        <end position="353"/>
    </location>
</feature>
<accession>A0AAN8PWP9</accession>
<reference evidence="4 5" key="1">
    <citation type="submission" date="2024-01" db="EMBL/GenBank/DDBJ databases">
        <title>The genome of the rayed Mediterranean limpet Patella caerulea (Linnaeus, 1758).</title>
        <authorList>
            <person name="Anh-Thu Weber A."/>
            <person name="Halstead-Nussloch G."/>
        </authorList>
    </citation>
    <scope>NUCLEOTIDE SEQUENCE [LARGE SCALE GENOMIC DNA]</scope>
    <source>
        <strain evidence="4">AATW-2023a</strain>
        <tissue evidence="4">Whole specimen</tissue>
    </source>
</reference>
<dbReference type="PANTHER" id="PTHR24179:SF29">
    <property type="entry name" value="LD46604P"/>
    <property type="match status" value="1"/>
</dbReference>
<dbReference type="Proteomes" id="UP001347796">
    <property type="component" value="Unassembled WGS sequence"/>
</dbReference>
<feature type="repeat" description="ANK" evidence="2">
    <location>
        <begin position="106"/>
        <end position="138"/>
    </location>
</feature>
<evidence type="ECO:0000256" key="3">
    <source>
        <dbReference type="SAM" id="MobiDB-lite"/>
    </source>
</evidence>
<dbReference type="GO" id="GO:0004857">
    <property type="term" value="F:enzyme inhibitor activity"/>
    <property type="evidence" value="ECO:0007669"/>
    <property type="project" value="TreeGrafter"/>
</dbReference>
<dbReference type="EMBL" id="JAZGQO010000009">
    <property type="protein sequence ID" value="KAK6178425.1"/>
    <property type="molecule type" value="Genomic_DNA"/>
</dbReference>
<dbReference type="InterPro" id="IPR002110">
    <property type="entry name" value="Ankyrin_rpt"/>
</dbReference>
<gene>
    <name evidence="4" type="ORF">SNE40_013217</name>
</gene>
<evidence type="ECO:0000313" key="5">
    <source>
        <dbReference type="Proteomes" id="UP001347796"/>
    </source>
</evidence>
<dbReference type="Pfam" id="PF12796">
    <property type="entry name" value="Ank_2"/>
    <property type="match status" value="2"/>
</dbReference>
<feature type="compositionally biased region" description="Polar residues" evidence="3">
    <location>
        <begin position="530"/>
        <end position="540"/>
    </location>
</feature>
<organism evidence="4 5">
    <name type="scientific">Patella caerulea</name>
    <name type="common">Rayed Mediterranean limpet</name>
    <dbReference type="NCBI Taxonomy" id="87958"/>
    <lineage>
        <taxon>Eukaryota</taxon>
        <taxon>Metazoa</taxon>
        <taxon>Spiralia</taxon>
        <taxon>Lophotrochozoa</taxon>
        <taxon>Mollusca</taxon>
        <taxon>Gastropoda</taxon>
        <taxon>Patellogastropoda</taxon>
        <taxon>Patelloidea</taxon>
        <taxon>Patellidae</taxon>
        <taxon>Patella</taxon>
    </lineage>
</organism>
<feature type="region of interest" description="Disordered" evidence="3">
    <location>
        <begin position="1"/>
        <end position="28"/>
    </location>
</feature>
<dbReference type="AlphaFoldDB" id="A0AAN8PWP9"/>
<protein>
    <recommendedName>
        <fullName evidence="6">Protein phosphatase 1 regulatory subunit 16A</fullName>
    </recommendedName>
</protein>
<feature type="compositionally biased region" description="Polar residues" evidence="3">
    <location>
        <begin position="559"/>
        <end position="568"/>
    </location>
</feature>
<evidence type="ECO:0000256" key="2">
    <source>
        <dbReference type="PROSITE-ProRule" id="PRU00023"/>
    </source>
</evidence>
<feature type="region of interest" description="Disordered" evidence="3">
    <location>
        <begin position="597"/>
        <end position="621"/>
    </location>
</feature>
<feature type="repeat" description="ANK" evidence="2">
    <location>
        <begin position="234"/>
        <end position="266"/>
    </location>
</feature>
<dbReference type="FunFam" id="1.25.40.20:FF:000198">
    <property type="entry name" value="Myosin binding subunit, isoform P"/>
    <property type="match status" value="1"/>
</dbReference>
<feature type="compositionally biased region" description="Polar residues" evidence="3">
    <location>
        <begin position="597"/>
        <end position="606"/>
    </location>
</feature>
<name>A0AAN8PWP9_PATCE</name>
<dbReference type="PROSITE" id="PS50297">
    <property type="entry name" value="ANK_REP_REGION"/>
    <property type="match status" value="4"/>
</dbReference>
<dbReference type="GO" id="GO:0005737">
    <property type="term" value="C:cytoplasm"/>
    <property type="evidence" value="ECO:0007669"/>
    <property type="project" value="TreeGrafter"/>
</dbReference>
<evidence type="ECO:0008006" key="6">
    <source>
        <dbReference type="Google" id="ProtNLM"/>
    </source>
</evidence>
<dbReference type="PRINTS" id="PR01415">
    <property type="entry name" value="ANKYRIN"/>
</dbReference>
<feature type="compositionally biased region" description="Low complexity" evidence="3">
    <location>
        <begin position="440"/>
        <end position="457"/>
    </location>
</feature>
<keyword evidence="5" id="KW-1185">Reference proteome</keyword>
<dbReference type="SUPFAM" id="SSF48403">
    <property type="entry name" value="Ankyrin repeat"/>
    <property type="match status" value="1"/>
</dbReference>
<comment type="caution">
    <text evidence="4">The sequence shown here is derived from an EMBL/GenBank/DDBJ whole genome shotgun (WGS) entry which is preliminary data.</text>
</comment>
<keyword evidence="2" id="KW-0040">ANK repeat</keyword>
<dbReference type="InterPro" id="IPR036770">
    <property type="entry name" value="Ankyrin_rpt-contain_sf"/>
</dbReference>
<dbReference type="SMART" id="SM00248">
    <property type="entry name" value="ANK"/>
    <property type="match status" value="4"/>
</dbReference>
<feature type="compositionally biased region" description="Basic residues" evidence="3">
    <location>
        <begin position="329"/>
        <end position="343"/>
    </location>
</feature>
<dbReference type="InterPro" id="IPR051226">
    <property type="entry name" value="PP1_Regulatory_Subunit"/>
</dbReference>
<feature type="region of interest" description="Disordered" evidence="3">
    <location>
        <begin position="437"/>
        <end position="457"/>
    </location>
</feature>
<feature type="compositionally biased region" description="Low complexity" evidence="3">
    <location>
        <begin position="607"/>
        <end position="621"/>
    </location>
</feature>
<evidence type="ECO:0000313" key="4">
    <source>
        <dbReference type="EMBL" id="KAK6178425.1"/>
    </source>
</evidence>
<dbReference type="GO" id="GO:0017020">
    <property type="term" value="F:myosin phosphatase regulator activity"/>
    <property type="evidence" value="ECO:0007669"/>
    <property type="project" value="TreeGrafter"/>
</dbReference>
<dbReference type="PANTHER" id="PTHR24179">
    <property type="entry name" value="PROTEIN PHOSPHATASE 1 REGULATORY SUBUNIT 12"/>
    <property type="match status" value="1"/>
</dbReference>